<dbReference type="Pfam" id="PF00155">
    <property type="entry name" value="Aminotran_1_2"/>
    <property type="match status" value="1"/>
</dbReference>
<dbReference type="SUPFAM" id="SSF46785">
    <property type="entry name" value="Winged helix' DNA-binding domain"/>
    <property type="match status" value="1"/>
</dbReference>
<dbReference type="EMBL" id="LOTQ01000009">
    <property type="protein sequence ID" value="KVA10699.1"/>
    <property type="molecule type" value="Genomic_DNA"/>
</dbReference>
<evidence type="ECO:0000313" key="7">
    <source>
        <dbReference type="EMBL" id="KVA10699.1"/>
    </source>
</evidence>
<protein>
    <submittedName>
        <fullName evidence="7">DNA-binding protein</fullName>
    </submittedName>
</protein>
<dbReference type="Proteomes" id="UP000056450">
    <property type="component" value="Unassembled WGS sequence"/>
</dbReference>
<dbReference type="CDD" id="cd00609">
    <property type="entry name" value="AAT_like"/>
    <property type="match status" value="1"/>
</dbReference>
<dbReference type="GO" id="GO:0003677">
    <property type="term" value="F:DNA binding"/>
    <property type="evidence" value="ECO:0007669"/>
    <property type="project" value="UniProtKB-KW"/>
</dbReference>
<evidence type="ECO:0000256" key="1">
    <source>
        <dbReference type="ARBA" id="ARBA00005384"/>
    </source>
</evidence>
<evidence type="ECO:0000256" key="5">
    <source>
        <dbReference type="ARBA" id="ARBA00023163"/>
    </source>
</evidence>
<feature type="domain" description="HTH gntR-type" evidence="6">
    <location>
        <begin position="26"/>
        <end position="94"/>
    </location>
</feature>
<dbReference type="SMART" id="SM00345">
    <property type="entry name" value="HTH_GNTR"/>
    <property type="match status" value="1"/>
</dbReference>
<dbReference type="InterPro" id="IPR051446">
    <property type="entry name" value="HTH_trans_reg/aminotransferase"/>
</dbReference>
<dbReference type="PRINTS" id="PR00035">
    <property type="entry name" value="HTHGNTR"/>
</dbReference>
<dbReference type="InterPro" id="IPR000524">
    <property type="entry name" value="Tscrpt_reg_HTH_GntR"/>
</dbReference>
<keyword evidence="4 7" id="KW-0238">DNA-binding</keyword>
<organism evidence="7 8">
    <name type="scientific">Burkholderia latens</name>
    <dbReference type="NCBI Taxonomy" id="488446"/>
    <lineage>
        <taxon>Bacteria</taxon>
        <taxon>Pseudomonadati</taxon>
        <taxon>Pseudomonadota</taxon>
        <taxon>Betaproteobacteria</taxon>
        <taxon>Burkholderiales</taxon>
        <taxon>Burkholderiaceae</taxon>
        <taxon>Burkholderia</taxon>
        <taxon>Burkholderia cepacia complex</taxon>
    </lineage>
</organism>
<dbReference type="InterPro" id="IPR015424">
    <property type="entry name" value="PyrdxlP-dep_Trfase"/>
</dbReference>
<dbReference type="SUPFAM" id="SSF53383">
    <property type="entry name" value="PLP-dependent transferases"/>
    <property type="match status" value="1"/>
</dbReference>
<dbReference type="InterPro" id="IPR004839">
    <property type="entry name" value="Aminotransferase_I/II_large"/>
</dbReference>
<proteinExistence type="inferred from homology"/>
<dbReference type="InterPro" id="IPR036388">
    <property type="entry name" value="WH-like_DNA-bd_sf"/>
</dbReference>
<dbReference type="CDD" id="cd07377">
    <property type="entry name" value="WHTH_GntR"/>
    <property type="match status" value="1"/>
</dbReference>
<dbReference type="AlphaFoldDB" id="A0AAP1G8N0"/>
<dbReference type="Gene3D" id="3.40.640.10">
    <property type="entry name" value="Type I PLP-dependent aspartate aminotransferase-like (Major domain)"/>
    <property type="match status" value="1"/>
</dbReference>
<keyword evidence="5" id="KW-0804">Transcription</keyword>
<name>A0AAP1G8N0_9BURK</name>
<dbReference type="PANTHER" id="PTHR46577">
    <property type="entry name" value="HTH-TYPE TRANSCRIPTIONAL REGULATORY PROTEIN GABR"/>
    <property type="match status" value="1"/>
</dbReference>
<dbReference type="GO" id="GO:0003700">
    <property type="term" value="F:DNA-binding transcription factor activity"/>
    <property type="evidence" value="ECO:0007669"/>
    <property type="project" value="InterPro"/>
</dbReference>
<dbReference type="PANTHER" id="PTHR46577:SF1">
    <property type="entry name" value="HTH-TYPE TRANSCRIPTIONAL REGULATORY PROTEIN GABR"/>
    <property type="match status" value="1"/>
</dbReference>
<dbReference type="Pfam" id="PF00392">
    <property type="entry name" value="GntR"/>
    <property type="match status" value="1"/>
</dbReference>
<accession>A0AAP1G8N0</accession>
<gene>
    <name evidence="7" type="ORF">WI41_11015</name>
</gene>
<dbReference type="InterPro" id="IPR015421">
    <property type="entry name" value="PyrdxlP-dep_Trfase_major"/>
</dbReference>
<dbReference type="Gene3D" id="1.10.10.10">
    <property type="entry name" value="Winged helix-like DNA-binding domain superfamily/Winged helix DNA-binding domain"/>
    <property type="match status" value="1"/>
</dbReference>
<dbReference type="PROSITE" id="PS50949">
    <property type="entry name" value="HTH_GNTR"/>
    <property type="match status" value="1"/>
</dbReference>
<comment type="similarity">
    <text evidence="1">In the C-terminal section; belongs to the class-I pyridoxal-phosphate-dependent aminotransferase family.</text>
</comment>
<sequence>MPAKASLLSELLLQKRAWVPGEHGGTSMHRELYELIKSEILEGTLPGGSRLPPSRVLGWELGISRNTVLNAYDQLLAEGYVTATTGRGTFVTDVPSRPTQHPLVPPPSVQPFCTADYPSISSRGTELLTRRKAADQQWGAFVAGVPDVTLFPRRIWQRLLNRHWRQPSAEMLSYSTVGGLAALRRTLAEHLHLVRSVQCDPEQIVITSGIHQAIDVIARLLGDPGDCAWVEDPGYWGMRSVLSSTGIDVVPVPVDDHGMSPTEEQLDGPAPRFICTTPSHQYPLGMAMSLPRRLMLIDYARRNDCWIIEDDYDSEFRFQGRPLASLQGLDTDERVIYVGTFSKTLFPGMRIGYMVLPKSIARYATQALAELYREGQLIQQAALADFMIEGHYAAHIRRVREVYARRHDLLRHSIARHLGRKWPVASQDAGLHLALLLPDDVDDVEISNQVRTRGIAARPLTYYYLEPHNARKGLLLGYACVPDNAIDPGVQIIASVIRQNRPIRGRLDTLFAS</sequence>
<evidence type="ECO:0000313" key="8">
    <source>
        <dbReference type="Proteomes" id="UP000056450"/>
    </source>
</evidence>
<keyword evidence="3" id="KW-0805">Transcription regulation</keyword>
<keyword evidence="2" id="KW-0663">Pyridoxal phosphate</keyword>
<evidence type="ECO:0000256" key="2">
    <source>
        <dbReference type="ARBA" id="ARBA00022898"/>
    </source>
</evidence>
<reference evidence="7 8" key="1">
    <citation type="submission" date="2015-11" db="EMBL/GenBank/DDBJ databases">
        <title>Expanding the genomic diversity of Burkholderia species for the development of highly accurate diagnostics.</title>
        <authorList>
            <person name="Sahl J."/>
            <person name="Keim P."/>
            <person name="Wagner D."/>
        </authorList>
    </citation>
    <scope>NUCLEOTIDE SEQUENCE [LARGE SCALE GENOMIC DNA]</scope>
    <source>
        <strain evidence="7 8">RF32-BP12</strain>
    </source>
</reference>
<evidence type="ECO:0000256" key="4">
    <source>
        <dbReference type="ARBA" id="ARBA00023125"/>
    </source>
</evidence>
<dbReference type="RefSeq" id="WP_059544895.1">
    <property type="nucleotide sequence ID" value="NZ_LOTQ01000009.1"/>
</dbReference>
<dbReference type="InterPro" id="IPR036390">
    <property type="entry name" value="WH_DNA-bd_sf"/>
</dbReference>
<evidence type="ECO:0000259" key="6">
    <source>
        <dbReference type="PROSITE" id="PS50949"/>
    </source>
</evidence>
<dbReference type="GO" id="GO:0030170">
    <property type="term" value="F:pyridoxal phosphate binding"/>
    <property type="evidence" value="ECO:0007669"/>
    <property type="project" value="InterPro"/>
</dbReference>
<evidence type="ECO:0000256" key="3">
    <source>
        <dbReference type="ARBA" id="ARBA00023015"/>
    </source>
</evidence>
<comment type="caution">
    <text evidence="7">The sequence shown here is derived from an EMBL/GenBank/DDBJ whole genome shotgun (WGS) entry which is preliminary data.</text>
</comment>